<keyword evidence="3" id="KW-0805">Transcription regulation</keyword>
<feature type="region of interest" description="Disordered" evidence="7">
    <location>
        <begin position="374"/>
        <end position="434"/>
    </location>
</feature>
<evidence type="ECO:0000256" key="2">
    <source>
        <dbReference type="ARBA" id="ARBA00009368"/>
    </source>
</evidence>
<dbReference type="SMART" id="SM01370">
    <property type="entry name" value="TAFII55_N"/>
    <property type="match status" value="1"/>
</dbReference>
<evidence type="ECO:0000256" key="5">
    <source>
        <dbReference type="ARBA" id="ARBA00023242"/>
    </source>
</evidence>
<feature type="compositionally biased region" description="Low complexity" evidence="7">
    <location>
        <begin position="548"/>
        <end position="559"/>
    </location>
</feature>
<proteinExistence type="inferred from homology"/>
<gene>
    <name evidence="9" type="ORF">LALA0_S01e11606g</name>
</gene>
<feature type="compositionally biased region" description="Acidic residues" evidence="7">
    <location>
        <begin position="510"/>
        <end position="547"/>
    </location>
</feature>
<feature type="compositionally biased region" description="Acidic residues" evidence="7">
    <location>
        <begin position="381"/>
        <end position="422"/>
    </location>
</feature>
<evidence type="ECO:0000256" key="6">
    <source>
        <dbReference type="SAM" id="Coils"/>
    </source>
</evidence>
<evidence type="ECO:0000313" key="9">
    <source>
        <dbReference type="EMBL" id="CEP60470.1"/>
    </source>
</evidence>
<dbReference type="PANTHER" id="PTHR12228:SF0">
    <property type="entry name" value="TATA-BOX BINDING PROTEIN ASSOCIATED FACTOR 7"/>
    <property type="match status" value="1"/>
</dbReference>
<feature type="domain" description="TAFII55 protein conserved region" evidence="8">
    <location>
        <begin position="117"/>
        <end position="310"/>
    </location>
</feature>
<dbReference type="STRING" id="1245769.A0A0C7MT49"/>
<accession>A0A0C7MT49</accession>
<sequence length="583" mass="65850">MPKIKIKNPRASETLSEESQTKRPRKKAKNSNEIGTPSGTPKGPLKVKLKQKADSKKDAEKEGSQPMKLKINLNNRDDSNPASSVTPKAPRFRIKPVRVPGEGYDSEASDIEDDPLIEDGIVLRVLPDVQTEFVKNCIESGDFSGISLKWKGERHAVVKINGHMYGAILVNLPTIIEVNKSVDRKNLIKAFDVSQMLLCVKPIDHDEEVFSVMAPDTEDLVVKHFDDYKTEIEECKKLAFRGFNGGPLTDTEASHLEEIVKKGYDYKHGITPPLYNVRNRRFRRRLAIQEVEYVEKTVEHLLRQDQEAEGFTYDLVDEHSLQQQRASSNDLPLDSSSNEGFALFGEDDHEDLELELEQALQEDRQGVEQMTADMRKQAVEETGDDVEQDNGEDEEEEDEEEDEEEGGEEEEEEEPEEEDAAELDTAANVAKPAVDEGLQHAELLRDELEELESILQQNRQKLEKATNPLLKSRFIDSIKKMEKEAEIKRKQLKLSGDSNISSKSQSAAPDEIENDDDDEDEDEEADEAEEAEEAEDDDDDDEDDEDVTNVANTNNNADAQKPPEELDQDDMDMMMLFGGEGDE</sequence>
<reference evidence="9 10" key="1">
    <citation type="submission" date="2014-12" db="EMBL/GenBank/DDBJ databases">
        <authorList>
            <person name="Neuveglise Cecile"/>
        </authorList>
    </citation>
    <scope>NUCLEOTIDE SEQUENCE [LARGE SCALE GENOMIC DNA]</scope>
    <source>
        <strain evidence="9 10">CBS 12615</strain>
    </source>
</reference>
<dbReference type="RefSeq" id="XP_022626713.1">
    <property type="nucleotide sequence ID" value="XM_022774636.1"/>
</dbReference>
<dbReference type="Proteomes" id="UP000054304">
    <property type="component" value="Unassembled WGS sequence"/>
</dbReference>
<feature type="compositionally biased region" description="Polar residues" evidence="7">
    <location>
        <begin position="496"/>
        <end position="507"/>
    </location>
</feature>
<dbReference type="InterPro" id="IPR006751">
    <property type="entry name" value="TAFII55_prot_cons_reg"/>
</dbReference>
<dbReference type="Pfam" id="PF04658">
    <property type="entry name" value="TAFII55_N"/>
    <property type="match status" value="1"/>
</dbReference>
<organism evidence="9 10">
    <name type="scientific">Lachancea lanzarotensis</name>
    <dbReference type="NCBI Taxonomy" id="1245769"/>
    <lineage>
        <taxon>Eukaryota</taxon>
        <taxon>Fungi</taxon>
        <taxon>Dikarya</taxon>
        <taxon>Ascomycota</taxon>
        <taxon>Saccharomycotina</taxon>
        <taxon>Saccharomycetes</taxon>
        <taxon>Saccharomycetales</taxon>
        <taxon>Saccharomycetaceae</taxon>
        <taxon>Lachancea</taxon>
    </lineage>
</organism>
<evidence type="ECO:0000256" key="3">
    <source>
        <dbReference type="ARBA" id="ARBA00023015"/>
    </source>
</evidence>
<comment type="similarity">
    <text evidence="2">Belongs to the TAF7 family.</text>
</comment>
<evidence type="ECO:0000256" key="4">
    <source>
        <dbReference type="ARBA" id="ARBA00023163"/>
    </source>
</evidence>
<comment type="subcellular location">
    <subcellularLocation>
        <location evidence="1">Nucleus</location>
    </subcellularLocation>
</comment>
<evidence type="ECO:0000256" key="1">
    <source>
        <dbReference type="ARBA" id="ARBA00004123"/>
    </source>
</evidence>
<dbReference type="GO" id="GO:0051123">
    <property type="term" value="P:RNA polymerase II preinitiation complex assembly"/>
    <property type="evidence" value="ECO:0007669"/>
    <property type="project" value="TreeGrafter"/>
</dbReference>
<dbReference type="AlphaFoldDB" id="A0A0C7MT49"/>
<dbReference type="GO" id="GO:0005669">
    <property type="term" value="C:transcription factor TFIID complex"/>
    <property type="evidence" value="ECO:0007669"/>
    <property type="project" value="InterPro"/>
</dbReference>
<protein>
    <submittedName>
        <fullName evidence="9">LALA0S01e11606g1_1</fullName>
    </submittedName>
</protein>
<dbReference type="OrthoDB" id="153872at2759"/>
<evidence type="ECO:0000256" key="7">
    <source>
        <dbReference type="SAM" id="MobiDB-lite"/>
    </source>
</evidence>
<keyword evidence="6" id="KW-0175">Coiled coil</keyword>
<feature type="coiled-coil region" evidence="6">
    <location>
        <begin position="434"/>
        <end position="465"/>
    </location>
</feature>
<feature type="region of interest" description="Disordered" evidence="7">
    <location>
        <begin position="321"/>
        <end position="343"/>
    </location>
</feature>
<evidence type="ECO:0000313" key="10">
    <source>
        <dbReference type="Proteomes" id="UP000054304"/>
    </source>
</evidence>
<dbReference type="HOGENOM" id="CLU_016434_2_0_1"/>
<feature type="region of interest" description="Disordered" evidence="7">
    <location>
        <begin position="489"/>
        <end position="583"/>
    </location>
</feature>
<dbReference type="GO" id="GO:0016251">
    <property type="term" value="F:RNA polymerase II general transcription initiation factor activity"/>
    <property type="evidence" value="ECO:0007669"/>
    <property type="project" value="TreeGrafter"/>
</dbReference>
<dbReference type="PANTHER" id="PTHR12228">
    <property type="entry name" value="TRANSCRIPTION INITIATION FACTOR TFIID 55 KD SUBUNIT-RELATED"/>
    <property type="match status" value="1"/>
</dbReference>
<keyword evidence="4" id="KW-0804">Transcription</keyword>
<dbReference type="EMBL" id="LN736360">
    <property type="protein sequence ID" value="CEP60470.1"/>
    <property type="molecule type" value="Genomic_DNA"/>
</dbReference>
<feature type="compositionally biased region" description="Basic and acidic residues" evidence="7">
    <location>
        <begin position="51"/>
        <end position="63"/>
    </location>
</feature>
<name>A0A0C7MT49_9SACH</name>
<feature type="compositionally biased region" description="Low complexity" evidence="7">
    <location>
        <begin position="327"/>
        <end position="338"/>
    </location>
</feature>
<dbReference type="GeneID" id="34683861"/>
<dbReference type="InterPro" id="IPR037817">
    <property type="entry name" value="TAF7"/>
</dbReference>
<keyword evidence="10" id="KW-1185">Reference proteome</keyword>
<keyword evidence="5" id="KW-0539">Nucleus</keyword>
<dbReference type="CDD" id="cd08047">
    <property type="entry name" value="TAF7"/>
    <property type="match status" value="1"/>
</dbReference>
<evidence type="ECO:0000259" key="8">
    <source>
        <dbReference type="SMART" id="SM01370"/>
    </source>
</evidence>
<feature type="region of interest" description="Disordered" evidence="7">
    <location>
        <begin position="1"/>
        <end position="92"/>
    </location>
</feature>